<dbReference type="InterPro" id="IPR057087">
    <property type="entry name" value="Gp12-like"/>
</dbReference>
<evidence type="ECO:0000259" key="1">
    <source>
        <dbReference type="Pfam" id="PF23961"/>
    </source>
</evidence>
<feature type="domain" description="Phage neck terminator protein gp12-like" evidence="1">
    <location>
        <begin position="16"/>
        <end position="160"/>
    </location>
</feature>
<name>A0A8S5QXH1_9CAUD</name>
<evidence type="ECO:0000313" key="2">
    <source>
        <dbReference type="EMBL" id="DAE23776.1"/>
    </source>
</evidence>
<protein>
    <recommendedName>
        <fullName evidence="1">Phage neck terminator protein gp12-like domain-containing protein</fullName>
    </recommendedName>
</protein>
<reference evidence="2" key="1">
    <citation type="journal article" date="2021" name="Proc. Natl. Acad. Sci. U.S.A.">
        <title>A Catalog of Tens of Thousands of Viruses from Human Metagenomes Reveals Hidden Associations with Chronic Diseases.</title>
        <authorList>
            <person name="Tisza M.J."/>
            <person name="Buck C.B."/>
        </authorList>
    </citation>
    <scope>NUCLEOTIDE SEQUENCE</scope>
    <source>
        <strain evidence="2">Ctq8k5</strain>
    </source>
</reference>
<dbReference type="EMBL" id="BK015759">
    <property type="protein sequence ID" value="DAE23776.1"/>
    <property type="molecule type" value="Genomic_DNA"/>
</dbReference>
<dbReference type="Pfam" id="PF23961">
    <property type="entry name" value="Phage_tail_terminator_9"/>
    <property type="match status" value="1"/>
</dbReference>
<accession>A0A8S5QXH1</accession>
<proteinExistence type="predicted"/>
<organism evidence="2">
    <name type="scientific">Myoviridae sp. ctq8k5</name>
    <dbReference type="NCBI Taxonomy" id="2826701"/>
    <lineage>
        <taxon>Viruses</taxon>
        <taxon>Duplodnaviria</taxon>
        <taxon>Heunggongvirae</taxon>
        <taxon>Uroviricota</taxon>
        <taxon>Caudoviricetes</taxon>
    </lineage>
</organism>
<sequence length="203" mass="22576">MRGGRKTMTEAECRVEIRKFFMELYPACTVIYSYPGNAARPPAPYVVLDFDAADSSQIDEYVDDGILQQTWYMTMPFSAELVAQSKVVHGGGVKKALPSTVVDDLAQSVRFFQSPYAEDKMRLLNISVTATGTPEQIYNSVSGVERARCSFSVDFVQNTKEYAALHPKDGEYIADHDSAASKELADMQAGYFAEVEIEPQIKE</sequence>